<name>A0A6A6I0V1_9PLEO</name>
<organism evidence="2 3">
    <name type="scientific">Trematosphaeria pertusa</name>
    <dbReference type="NCBI Taxonomy" id="390896"/>
    <lineage>
        <taxon>Eukaryota</taxon>
        <taxon>Fungi</taxon>
        <taxon>Dikarya</taxon>
        <taxon>Ascomycota</taxon>
        <taxon>Pezizomycotina</taxon>
        <taxon>Dothideomycetes</taxon>
        <taxon>Pleosporomycetidae</taxon>
        <taxon>Pleosporales</taxon>
        <taxon>Massarineae</taxon>
        <taxon>Trematosphaeriaceae</taxon>
        <taxon>Trematosphaeria</taxon>
    </lineage>
</organism>
<reference evidence="2" key="1">
    <citation type="journal article" date="2020" name="Stud. Mycol.">
        <title>101 Dothideomycetes genomes: a test case for predicting lifestyles and emergence of pathogens.</title>
        <authorList>
            <person name="Haridas S."/>
            <person name="Albert R."/>
            <person name="Binder M."/>
            <person name="Bloem J."/>
            <person name="Labutti K."/>
            <person name="Salamov A."/>
            <person name="Andreopoulos B."/>
            <person name="Baker S."/>
            <person name="Barry K."/>
            <person name="Bills G."/>
            <person name="Bluhm B."/>
            <person name="Cannon C."/>
            <person name="Castanera R."/>
            <person name="Culley D."/>
            <person name="Daum C."/>
            <person name="Ezra D."/>
            <person name="Gonzalez J."/>
            <person name="Henrissat B."/>
            <person name="Kuo A."/>
            <person name="Liang C."/>
            <person name="Lipzen A."/>
            <person name="Lutzoni F."/>
            <person name="Magnuson J."/>
            <person name="Mondo S."/>
            <person name="Nolan M."/>
            <person name="Ohm R."/>
            <person name="Pangilinan J."/>
            <person name="Park H.-J."/>
            <person name="Ramirez L."/>
            <person name="Alfaro M."/>
            <person name="Sun H."/>
            <person name="Tritt A."/>
            <person name="Yoshinaga Y."/>
            <person name="Zwiers L.-H."/>
            <person name="Turgeon B."/>
            <person name="Goodwin S."/>
            <person name="Spatafora J."/>
            <person name="Crous P."/>
            <person name="Grigoriev I."/>
        </authorList>
    </citation>
    <scope>NUCLEOTIDE SEQUENCE</scope>
    <source>
        <strain evidence="2">CBS 122368</strain>
    </source>
</reference>
<feature type="region of interest" description="Disordered" evidence="1">
    <location>
        <begin position="28"/>
        <end position="53"/>
    </location>
</feature>
<gene>
    <name evidence="2" type="ORF">BU26DRAFT_569912</name>
</gene>
<evidence type="ECO:0000313" key="3">
    <source>
        <dbReference type="Proteomes" id="UP000800094"/>
    </source>
</evidence>
<dbReference type="RefSeq" id="XP_033678204.1">
    <property type="nucleotide sequence ID" value="XM_033833941.1"/>
</dbReference>
<dbReference type="GeneID" id="54587271"/>
<protein>
    <submittedName>
        <fullName evidence="2">Uncharacterized protein</fullName>
    </submittedName>
</protein>
<accession>A0A6A6I0V1</accession>
<proteinExistence type="predicted"/>
<evidence type="ECO:0000256" key="1">
    <source>
        <dbReference type="SAM" id="MobiDB-lite"/>
    </source>
</evidence>
<dbReference type="OrthoDB" id="3693506at2759"/>
<evidence type="ECO:0000313" key="2">
    <source>
        <dbReference type="EMBL" id="KAF2243200.1"/>
    </source>
</evidence>
<sequence length="230" mass="25068">MADRNGSNQDILLPPMMTQNSMWGTNAAARRASAELPFAQPRRSSTTTSLPPDVAYSRKTRINRDILSFFQSPHPPNSTGPPCVRGIGVYTHAEVTAPAQKPLYPHQRFAAPETKTGFLPAGGPSRTERRRAMVGDLPDEVRQVYGELKRALDDEEKYAATHAGYDPRERFDVLGVPEDGVKGRNADGDTDMGGMDGKSSLVEGREGLHGEGRVEERGGSLLPVQAEKEL</sequence>
<dbReference type="EMBL" id="ML987205">
    <property type="protein sequence ID" value="KAF2243200.1"/>
    <property type="molecule type" value="Genomic_DNA"/>
</dbReference>
<dbReference type="Proteomes" id="UP000800094">
    <property type="component" value="Unassembled WGS sequence"/>
</dbReference>
<feature type="region of interest" description="Disordered" evidence="1">
    <location>
        <begin position="175"/>
        <end position="230"/>
    </location>
</feature>
<dbReference type="AlphaFoldDB" id="A0A6A6I0V1"/>
<keyword evidence="3" id="KW-1185">Reference proteome</keyword>
<feature type="compositionally biased region" description="Basic and acidic residues" evidence="1">
    <location>
        <begin position="203"/>
        <end position="218"/>
    </location>
</feature>